<organism evidence="2 3">
    <name type="scientific">Fuerstiella marisgermanici</name>
    <dbReference type="NCBI Taxonomy" id="1891926"/>
    <lineage>
        <taxon>Bacteria</taxon>
        <taxon>Pseudomonadati</taxon>
        <taxon>Planctomycetota</taxon>
        <taxon>Planctomycetia</taxon>
        <taxon>Planctomycetales</taxon>
        <taxon>Planctomycetaceae</taxon>
        <taxon>Fuerstiella</taxon>
    </lineage>
</organism>
<dbReference type="CDD" id="cd01038">
    <property type="entry name" value="Endonuclease_DUF559"/>
    <property type="match status" value="1"/>
</dbReference>
<proteinExistence type="predicted"/>
<sequence length="148" mass="16876">MPRRNIIADARDLRMRQTKAEALLWSVLRGKQVCGLKFRRQHPEPPWIIDFACLGKKLAVEIDGGYHDQQAAKDASRTAFLERKGWRVLRFTNEDVLQDVEAVAVAIAQSLSLQYEFTQRKGGVSSVLDRRRIEVDQEARESRGGPES</sequence>
<keyword evidence="3" id="KW-1185">Reference proteome</keyword>
<keyword evidence="2" id="KW-0540">Nuclease</keyword>
<protein>
    <submittedName>
        <fullName evidence="2">DNA G:T-mismatch repair endonuclease</fullName>
    </submittedName>
</protein>
<feature type="domain" description="DUF559" evidence="1">
    <location>
        <begin position="7"/>
        <end position="111"/>
    </location>
</feature>
<dbReference type="KEGG" id="fmr:Fuma_02062"/>
<dbReference type="AlphaFoldDB" id="A0A1P8WEH1"/>
<dbReference type="InterPro" id="IPR047216">
    <property type="entry name" value="Endonuclease_DUF559_bact"/>
</dbReference>
<dbReference type="PANTHER" id="PTHR38590">
    <property type="entry name" value="BLL0828 PROTEIN"/>
    <property type="match status" value="1"/>
</dbReference>
<dbReference type="OrthoDB" id="9798754at2"/>
<dbReference type="Proteomes" id="UP000187735">
    <property type="component" value="Chromosome"/>
</dbReference>
<name>A0A1P8WEH1_9PLAN</name>
<dbReference type="InterPro" id="IPR007569">
    <property type="entry name" value="DUF559"/>
</dbReference>
<reference evidence="2 3" key="1">
    <citation type="journal article" date="2016" name="Front. Microbiol.">
        <title>Fuerstia marisgermanicae gen. nov., sp. nov., an Unusual Member of the Phylum Planctomycetes from the German Wadden Sea.</title>
        <authorList>
            <person name="Kohn T."/>
            <person name="Heuer A."/>
            <person name="Jogler M."/>
            <person name="Vollmers J."/>
            <person name="Boedeker C."/>
            <person name="Bunk B."/>
            <person name="Rast P."/>
            <person name="Borchert D."/>
            <person name="Glockner I."/>
            <person name="Freese H.M."/>
            <person name="Klenk H.P."/>
            <person name="Overmann J."/>
            <person name="Kaster A.K."/>
            <person name="Rohde M."/>
            <person name="Wiegand S."/>
            <person name="Jogler C."/>
        </authorList>
    </citation>
    <scope>NUCLEOTIDE SEQUENCE [LARGE SCALE GENOMIC DNA]</scope>
    <source>
        <strain evidence="2 3">NH11</strain>
    </source>
</reference>
<dbReference type="RefSeq" id="WP_077024069.1">
    <property type="nucleotide sequence ID" value="NZ_CP017641.1"/>
</dbReference>
<dbReference type="EMBL" id="CP017641">
    <property type="protein sequence ID" value="APZ92451.1"/>
    <property type="molecule type" value="Genomic_DNA"/>
</dbReference>
<dbReference type="InterPro" id="IPR011335">
    <property type="entry name" value="Restrct_endonuc-II-like"/>
</dbReference>
<keyword evidence="2" id="KW-0255">Endonuclease</keyword>
<evidence type="ECO:0000313" key="2">
    <source>
        <dbReference type="EMBL" id="APZ92451.1"/>
    </source>
</evidence>
<accession>A0A1P8WEH1</accession>
<evidence type="ECO:0000313" key="3">
    <source>
        <dbReference type="Proteomes" id="UP000187735"/>
    </source>
</evidence>
<dbReference type="PANTHER" id="PTHR38590:SF1">
    <property type="entry name" value="BLL0828 PROTEIN"/>
    <property type="match status" value="1"/>
</dbReference>
<dbReference type="SUPFAM" id="SSF52980">
    <property type="entry name" value="Restriction endonuclease-like"/>
    <property type="match status" value="1"/>
</dbReference>
<dbReference type="GO" id="GO:0004519">
    <property type="term" value="F:endonuclease activity"/>
    <property type="evidence" value="ECO:0007669"/>
    <property type="project" value="UniProtKB-KW"/>
</dbReference>
<dbReference type="Pfam" id="PF04480">
    <property type="entry name" value="DUF559"/>
    <property type="match status" value="1"/>
</dbReference>
<dbReference type="Gene3D" id="3.40.960.10">
    <property type="entry name" value="VSR Endonuclease"/>
    <property type="match status" value="1"/>
</dbReference>
<dbReference type="STRING" id="1891926.Fuma_02062"/>
<evidence type="ECO:0000259" key="1">
    <source>
        <dbReference type="Pfam" id="PF04480"/>
    </source>
</evidence>
<keyword evidence="2" id="KW-0378">Hydrolase</keyword>
<gene>
    <name evidence="2" type="ORF">Fuma_02062</name>
</gene>